<dbReference type="RefSeq" id="WP_167465786.1">
    <property type="nucleotide sequence ID" value="NZ_CP046171.1"/>
</dbReference>
<dbReference type="Proteomes" id="UP000501705">
    <property type="component" value="Chromosome"/>
</dbReference>
<protein>
    <submittedName>
        <fullName evidence="1">Uncharacterized protein</fullName>
    </submittedName>
</protein>
<evidence type="ECO:0000313" key="1">
    <source>
        <dbReference type="EMBL" id="QIS06772.1"/>
    </source>
</evidence>
<dbReference type="EMBL" id="CP046171">
    <property type="protein sequence ID" value="QIS06772.1"/>
    <property type="molecule type" value="Genomic_DNA"/>
</dbReference>
<name>A0A6G9Y0P3_NOCBR</name>
<dbReference type="AlphaFoldDB" id="A0A6G9Y0P3"/>
<gene>
    <name evidence="1" type="ORF">F5X71_34675</name>
</gene>
<sequence>MGHMLSNVGTAYLPHVHNLNAWTGDFREHREFRLPEPDRSAYAAYLAENANQRILVVTRETERDHTCTADYAADCVCADNGRDSVTEVAIGATPMYVANLLGYYGITDTEMSWNAEHFYADTMADTDDGEPFERPDADEYYDAEGPVTARYSARLIGFTPVQVRAIRTALGIKER</sequence>
<proteinExistence type="predicted"/>
<accession>A0A6G9Y0P3</accession>
<evidence type="ECO:0000313" key="2">
    <source>
        <dbReference type="Proteomes" id="UP000501705"/>
    </source>
</evidence>
<organism evidence="1 2">
    <name type="scientific">Nocardia brasiliensis</name>
    <dbReference type="NCBI Taxonomy" id="37326"/>
    <lineage>
        <taxon>Bacteria</taxon>
        <taxon>Bacillati</taxon>
        <taxon>Actinomycetota</taxon>
        <taxon>Actinomycetes</taxon>
        <taxon>Mycobacteriales</taxon>
        <taxon>Nocardiaceae</taxon>
        <taxon>Nocardia</taxon>
    </lineage>
</organism>
<reference evidence="1 2" key="1">
    <citation type="journal article" date="2019" name="ACS Chem. Biol.">
        <title>Identification and Mobilization of a Cryptic Antibiotic Biosynthesis Gene Locus from a Human-Pathogenic Nocardia Isolate.</title>
        <authorList>
            <person name="Herisse M."/>
            <person name="Ishida K."/>
            <person name="Porter J.L."/>
            <person name="Howden B."/>
            <person name="Hertweck C."/>
            <person name="Stinear T.P."/>
            <person name="Pidot S.J."/>
        </authorList>
    </citation>
    <scope>NUCLEOTIDE SEQUENCE [LARGE SCALE GENOMIC DNA]</scope>
    <source>
        <strain evidence="1 2">AUSMDU00024985</strain>
    </source>
</reference>